<evidence type="ECO:0000259" key="3">
    <source>
        <dbReference type="Pfam" id="PF12971"/>
    </source>
</evidence>
<evidence type="ECO:0000313" key="5">
    <source>
        <dbReference type="EMBL" id="WDE96558.1"/>
    </source>
</evidence>
<dbReference type="Gene3D" id="1.20.120.670">
    <property type="entry name" value="N-acetyl-b-d-glucoasminidase"/>
    <property type="match status" value="1"/>
</dbReference>
<reference evidence="5 6" key="1">
    <citation type="submission" date="2023-02" db="EMBL/GenBank/DDBJ databases">
        <title>Genome sequence of Lentisphaera profundi SAORIC-696.</title>
        <authorList>
            <person name="Kim e."/>
            <person name="Cho J.-C."/>
            <person name="Choi A."/>
            <person name="Kang I."/>
        </authorList>
    </citation>
    <scope>NUCLEOTIDE SEQUENCE [LARGE SCALE GENOMIC DNA]</scope>
    <source>
        <strain evidence="5 6">SAORIC-696</strain>
    </source>
</reference>
<evidence type="ECO:0000259" key="2">
    <source>
        <dbReference type="Pfam" id="PF05089"/>
    </source>
</evidence>
<sequence>MKFTHIALATALSFSVLPGTEQKTQPITINQASHGSTFTKGEITAQVQIEAARGVLERTVPGISQNFILEIIPQENDRDVYEIEQLGEKIALRGSTGVAICSAFNRYLMDFLKCDVSWCGDQLNIPSELPKVETKIRVRTPSKYRAYMNYCTFSYSAPWWDWKRWQQEVDFMALKGINMPLAAVGLDAVWYNTLLKFNFTDQEARDFLVAPGHQAWQWMTNIESFGGPLPKSWIKGHIELGQKMLRQQYDLGMMPIQQSFSGYIPRLMKEKFPKSSILEKHGWCGFEGTAELDPMDPLFEEFGKAFLKENIRLFGAGQHYAADPFHESSPPRKDKEYLSSVAHKILGVMKAVDPEAKWVMQGWTPHEGVATAVPKGELIMLDLVGGRHSGKKNFWGHEILVGALHNFGGRINMHGDLADNSRNRMVNAKKKAPNVIGMGLFMEGIVHNPVFFNNQLDMIWRDGEVDVNQWLKDYAERRYGAKSANAEKAWDILLKTVYSRATSGVESSSIIAARPALDCRKSGPNAGFGMRYKAEDLIPALEALLADSDKFENSSGYRFDVMDLCRQVLTNLGQELHNEVRMAYDAKDKAAFQQASDRFLNLLLDVDRLLATRDEYSFHKWIRDARSWATNDAERKLYEKNASMLLTHWGPENTPAIFDYAWREWSGLIGSYYHGRWEVFHNYLAQTLEDEIKYNDTLPGMKGRQPLNATPILEKITQWETNWINSDKQVLAAPQGDTIAIAQELYKKYLVDTKRVYSAPHQAKVQAFKIKHEDKSNGKKIGFVDYAKNQGIDTIDLTNELSGEGRYRFQFNSQRGGVIINKIEVLLNDSPIWTDKRRRGGMRKPEFSEIVEFELEEYAFGSPYTLRLSFDKMSHIIPKVDVRLKSLGHAASQPEKTIEAISYPIDNEDPSIVGKWEVGKLNARIQTELAFDVSRIIKEPGTYLLSFKFEKGRHKLTMDEARIMSADQELALDKHKGETGNKHIDNTYTLKINETPKEKTILRVLIQPEGGNNTQGTLRLIKIDNKINI</sequence>
<evidence type="ECO:0000259" key="4">
    <source>
        <dbReference type="Pfam" id="PF12972"/>
    </source>
</evidence>
<keyword evidence="1" id="KW-0378">Hydrolase</keyword>
<dbReference type="PANTHER" id="PTHR12872">
    <property type="entry name" value="ALPHA-N-ACETYLGLUCOSAMINIDASE"/>
    <property type="match status" value="1"/>
</dbReference>
<dbReference type="InterPro" id="IPR007781">
    <property type="entry name" value="NAGLU"/>
</dbReference>
<dbReference type="RefSeq" id="WP_274150623.1">
    <property type="nucleotide sequence ID" value="NZ_CP117811.1"/>
</dbReference>
<dbReference type="Gene3D" id="3.20.20.80">
    <property type="entry name" value="Glycosidases"/>
    <property type="match status" value="1"/>
</dbReference>
<dbReference type="InterPro" id="IPR024732">
    <property type="entry name" value="NAGLU_C"/>
</dbReference>
<dbReference type="Pfam" id="PF12972">
    <property type="entry name" value="NAGLU_C"/>
    <property type="match status" value="1"/>
</dbReference>
<evidence type="ECO:0000313" key="6">
    <source>
        <dbReference type="Proteomes" id="UP001214250"/>
    </source>
</evidence>
<dbReference type="Pfam" id="PF05089">
    <property type="entry name" value="NAGLU"/>
    <property type="match status" value="1"/>
</dbReference>
<feature type="domain" description="Alpha-N-acetylglucosaminidase N-terminal" evidence="3">
    <location>
        <begin position="50"/>
        <end position="130"/>
    </location>
</feature>
<feature type="domain" description="Alpha-N-acetylglucosaminidase tim-barrel" evidence="2">
    <location>
        <begin position="145"/>
        <end position="461"/>
    </location>
</feature>
<keyword evidence="6" id="KW-1185">Reference proteome</keyword>
<dbReference type="InterPro" id="IPR024240">
    <property type="entry name" value="NAGLU_N"/>
</dbReference>
<name>A0ABY7VQT1_9BACT</name>
<dbReference type="InterPro" id="IPR024733">
    <property type="entry name" value="NAGLU_tim-barrel"/>
</dbReference>
<evidence type="ECO:0000256" key="1">
    <source>
        <dbReference type="ARBA" id="ARBA00022801"/>
    </source>
</evidence>
<protein>
    <submittedName>
        <fullName evidence="5">Alpha-N-acetylglucosaminidase</fullName>
    </submittedName>
</protein>
<dbReference type="EMBL" id="CP117811">
    <property type="protein sequence ID" value="WDE96558.1"/>
    <property type="molecule type" value="Genomic_DNA"/>
</dbReference>
<dbReference type="InterPro" id="IPR029018">
    <property type="entry name" value="Hex-like_dom2"/>
</dbReference>
<dbReference type="PANTHER" id="PTHR12872:SF1">
    <property type="entry name" value="ALPHA-N-ACETYLGLUCOSAMINIDASE"/>
    <property type="match status" value="1"/>
</dbReference>
<accession>A0ABY7VQT1</accession>
<dbReference type="Gene3D" id="3.30.379.10">
    <property type="entry name" value="Chitobiase/beta-hexosaminidase domain 2-like"/>
    <property type="match status" value="1"/>
</dbReference>
<dbReference type="Proteomes" id="UP001214250">
    <property type="component" value="Chromosome 1"/>
</dbReference>
<feature type="domain" description="Alpha-N-acetylglucosaminidase C-terminal" evidence="4">
    <location>
        <begin position="470"/>
        <end position="748"/>
    </location>
</feature>
<gene>
    <name evidence="5" type="ORF">PQO03_01075</name>
</gene>
<organism evidence="5 6">
    <name type="scientific">Lentisphaera profundi</name>
    <dbReference type="NCBI Taxonomy" id="1658616"/>
    <lineage>
        <taxon>Bacteria</taxon>
        <taxon>Pseudomonadati</taxon>
        <taxon>Lentisphaerota</taxon>
        <taxon>Lentisphaeria</taxon>
        <taxon>Lentisphaerales</taxon>
        <taxon>Lentisphaeraceae</taxon>
        <taxon>Lentisphaera</taxon>
    </lineage>
</organism>
<proteinExistence type="predicted"/>
<dbReference type="Pfam" id="PF12971">
    <property type="entry name" value="NAGLU_N"/>
    <property type="match status" value="1"/>
</dbReference>